<keyword evidence="6" id="KW-0963">Cytoplasm</keyword>
<dbReference type="GO" id="GO:0004034">
    <property type="term" value="F:aldose 1-epimerase activity"/>
    <property type="evidence" value="ECO:0007669"/>
    <property type="project" value="UniProtKB-EC"/>
</dbReference>
<comment type="cofactor">
    <cofactor evidence="1">
        <name>Ca(2+)</name>
        <dbReference type="ChEBI" id="CHEBI:29108"/>
    </cofactor>
</comment>
<dbReference type="EMBL" id="BAZW01000006">
    <property type="protein sequence ID" value="GAO29064.1"/>
    <property type="molecule type" value="Genomic_DNA"/>
</dbReference>
<dbReference type="InterPro" id="IPR047215">
    <property type="entry name" value="Galactose_mutarotase-like"/>
</dbReference>
<feature type="chain" id="PRO_5002428689" description="Aldose 1-epimerase" evidence="15">
    <location>
        <begin position="26"/>
        <end position="370"/>
    </location>
</feature>
<evidence type="ECO:0000256" key="9">
    <source>
        <dbReference type="ARBA" id="ARBA00023235"/>
    </source>
</evidence>
<dbReference type="GO" id="GO:0030246">
    <property type="term" value="F:carbohydrate binding"/>
    <property type="evidence" value="ECO:0007669"/>
    <property type="project" value="InterPro"/>
</dbReference>
<feature type="binding site" evidence="13">
    <location>
        <position position="272"/>
    </location>
    <ligand>
        <name>beta-D-galactose</name>
        <dbReference type="ChEBI" id="CHEBI:27667"/>
    </ligand>
</feature>
<keyword evidence="8" id="KW-0106">Calcium</keyword>
<dbReference type="PROSITE" id="PS51257">
    <property type="entry name" value="PROKAR_LIPOPROTEIN"/>
    <property type="match status" value="1"/>
</dbReference>
<proteinExistence type="inferred from homology"/>
<keyword evidence="15" id="KW-0732">Signal</keyword>
<dbReference type="GO" id="GO:0005737">
    <property type="term" value="C:cytoplasm"/>
    <property type="evidence" value="ECO:0007669"/>
    <property type="project" value="UniProtKB-SubCell"/>
</dbReference>
<dbReference type="OrthoDB" id="9779408at2"/>
<dbReference type="GO" id="GO:0006006">
    <property type="term" value="P:glucose metabolic process"/>
    <property type="evidence" value="ECO:0007669"/>
    <property type="project" value="TreeGrafter"/>
</dbReference>
<organism evidence="16 17">
    <name type="scientific">Geofilum rubicundum JCM 15548</name>
    <dbReference type="NCBI Taxonomy" id="1236989"/>
    <lineage>
        <taxon>Bacteria</taxon>
        <taxon>Pseudomonadati</taxon>
        <taxon>Bacteroidota</taxon>
        <taxon>Bacteroidia</taxon>
        <taxon>Marinilabiliales</taxon>
        <taxon>Marinilabiliaceae</taxon>
        <taxon>Geofilum</taxon>
    </lineage>
</organism>
<keyword evidence="7" id="KW-0597">Phosphoprotein</keyword>
<dbReference type="PANTHER" id="PTHR10091">
    <property type="entry name" value="ALDOSE-1-EPIMERASE"/>
    <property type="match status" value="1"/>
</dbReference>
<dbReference type="FunFam" id="2.70.98.10:FF:000003">
    <property type="entry name" value="Aldose 1-epimerase"/>
    <property type="match status" value="1"/>
</dbReference>
<evidence type="ECO:0000256" key="11">
    <source>
        <dbReference type="PIRNR" id="PIRNR005096"/>
    </source>
</evidence>
<accession>A0A0E9LUY7</accession>
<evidence type="ECO:0000256" key="7">
    <source>
        <dbReference type="ARBA" id="ARBA00022553"/>
    </source>
</evidence>
<dbReference type="InterPro" id="IPR015443">
    <property type="entry name" value="Aldose_1-epimerase"/>
</dbReference>
<keyword evidence="10 11" id="KW-0119">Carbohydrate metabolism</keyword>
<dbReference type="NCBIfam" id="NF008277">
    <property type="entry name" value="PRK11055.1"/>
    <property type="match status" value="1"/>
</dbReference>
<feature type="active site" description="Proton acceptor" evidence="12">
    <location>
        <position position="335"/>
    </location>
</feature>
<comment type="pathway">
    <text evidence="3 11">Carbohydrate metabolism; hexose metabolism.</text>
</comment>
<feature type="signal peptide" evidence="15">
    <location>
        <begin position="1"/>
        <end position="25"/>
    </location>
</feature>
<dbReference type="RefSeq" id="WP_062122851.1">
    <property type="nucleotide sequence ID" value="NZ_BAZW01000006.1"/>
</dbReference>
<evidence type="ECO:0000256" key="12">
    <source>
        <dbReference type="PIRSR" id="PIRSR005096-1"/>
    </source>
</evidence>
<feature type="active site" description="Proton donor" evidence="12">
    <location>
        <position position="208"/>
    </location>
</feature>
<dbReference type="InterPro" id="IPR011013">
    <property type="entry name" value="Gal_mutarotase_sf_dom"/>
</dbReference>
<evidence type="ECO:0000256" key="5">
    <source>
        <dbReference type="ARBA" id="ARBA00011245"/>
    </source>
</evidence>
<evidence type="ECO:0000256" key="1">
    <source>
        <dbReference type="ARBA" id="ARBA00001913"/>
    </source>
</evidence>
<reference evidence="16 17" key="1">
    <citation type="journal article" date="2015" name="Microbes Environ.">
        <title>Distribution and evolution of nitrogen fixation genes in the phylum bacteroidetes.</title>
        <authorList>
            <person name="Inoue J."/>
            <person name="Oshima K."/>
            <person name="Suda W."/>
            <person name="Sakamoto M."/>
            <person name="Iino T."/>
            <person name="Noda S."/>
            <person name="Hongoh Y."/>
            <person name="Hattori M."/>
            <person name="Ohkuma M."/>
        </authorList>
    </citation>
    <scope>NUCLEOTIDE SEQUENCE [LARGE SCALE GENOMIC DNA]</scope>
    <source>
        <strain evidence="16">JCM 15548</strain>
    </source>
</reference>
<evidence type="ECO:0000256" key="15">
    <source>
        <dbReference type="SAM" id="SignalP"/>
    </source>
</evidence>
<gene>
    <name evidence="16" type="ORF">JCM15548_11219</name>
</gene>
<dbReference type="AlphaFoldDB" id="A0A0E9LUY7"/>
<evidence type="ECO:0000256" key="8">
    <source>
        <dbReference type="ARBA" id="ARBA00022837"/>
    </source>
</evidence>
<protein>
    <recommendedName>
        <fullName evidence="11">Aldose 1-epimerase</fullName>
        <ecNumber evidence="11">5.1.3.3</ecNumber>
    </recommendedName>
</protein>
<evidence type="ECO:0000256" key="13">
    <source>
        <dbReference type="PIRSR" id="PIRSR005096-2"/>
    </source>
</evidence>
<comment type="caution">
    <text evidence="16">The sequence shown here is derived from an EMBL/GenBank/DDBJ whole genome shotgun (WGS) entry which is preliminary data.</text>
</comment>
<dbReference type="Proteomes" id="UP000032900">
    <property type="component" value="Unassembled WGS sequence"/>
</dbReference>
<keyword evidence="9 11" id="KW-0413">Isomerase</keyword>
<sequence length="370" mass="40378">MKKNVLPTALGSLFLALAVSLTSCSSPKEENIKKEDFGTLSSGEQIDLYTLTGSTGIKVKIMTYGGAIVSLETPDRDGQLTDVTLGFDNLADYETHRVFFGALIGRFGNRIAKGEFTLDGETYQLATNNDPNHLHGGVEGYDRVVWEAEPVEDEEAPGLKLSYLSLDGEEGYPGNLDIVVTYTLKGDELHIDYEATTDKATPVNLTNHAFYNLAGEGSILDHVLMINAPAYTPVDSTLIPTGEMVDVAGTPFDFNTPHVIGARIDSVDGGYDHNYVLAEGEGLVLAARLEDPQSGRFMEVLTTEPGLQFYSGNFLDGTQSRGDWVFNKHNGLCLETQHFPDSPNQENFPSTILRPGEKYETTTVMRFGAE</sequence>
<dbReference type="GO" id="GO:0033499">
    <property type="term" value="P:galactose catabolic process via UDP-galactose, Leloir pathway"/>
    <property type="evidence" value="ECO:0007669"/>
    <property type="project" value="TreeGrafter"/>
</dbReference>
<evidence type="ECO:0000256" key="6">
    <source>
        <dbReference type="ARBA" id="ARBA00022490"/>
    </source>
</evidence>
<evidence type="ECO:0000256" key="2">
    <source>
        <dbReference type="ARBA" id="ARBA00004496"/>
    </source>
</evidence>
<dbReference type="SUPFAM" id="SSF74650">
    <property type="entry name" value="Galactose mutarotase-like"/>
    <property type="match status" value="1"/>
</dbReference>
<dbReference type="CDD" id="cd09019">
    <property type="entry name" value="galactose_mutarotase_like"/>
    <property type="match status" value="1"/>
</dbReference>
<evidence type="ECO:0000313" key="17">
    <source>
        <dbReference type="Proteomes" id="UP000032900"/>
    </source>
</evidence>
<dbReference type="EC" id="5.1.3.3" evidence="11"/>
<evidence type="ECO:0000256" key="14">
    <source>
        <dbReference type="PIRSR" id="PIRSR005096-3"/>
    </source>
</evidence>
<keyword evidence="17" id="KW-1185">Reference proteome</keyword>
<dbReference type="Gene3D" id="2.70.98.10">
    <property type="match status" value="1"/>
</dbReference>
<comment type="catalytic activity">
    <reaction evidence="11">
        <text>alpha-D-glucose = beta-D-glucose</text>
        <dbReference type="Rhea" id="RHEA:10264"/>
        <dbReference type="ChEBI" id="CHEBI:15903"/>
        <dbReference type="ChEBI" id="CHEBI:17925"/>
        <dbReference type="EC" id="5.1.3.3"/>
    </reaction>
</comment>
<dbReference type="Pfam" id="PF01263">
    <property type="entry name" value="Aldose_epim"/>
    <property type="match status" value="1"/>
</dbReference>
<evidence type="ECO:0000256" key="4">
    <source>
        <dbReference type="ARBA" id="ARBA00006206"/>
    </source>
</evidence>
<dbReference type="PANTHER" id="PTHR10091:SF0">
    <property type="entry name" value="GALACTOSE MUTAROTASE"/>
    <property type="match status" value="1"/>
</dbReference>
<dbReference type="PIRSF" id="PIRSF005096">
    <property type="entry name" value="GALM"/>
    <property type="match status" value="1"/>
</dbReference>
<dbReference type="UniPathway" id="UPA00242"/>
<dbReference type="InterPro" id="IPR008183">
    <property type="entry name" value="Aldose_1/G6P_1-epimerase"/>
</dbReference>
<evidence type="ECO:0000313" key="16">
    <source>
        <dbReference type="EMBL" id="GAO29064.1"/>
    </source>
</evidence>
<comment type="similarity">
    <text evidence="4 11">Belongs to the aldose epimerase family.</text>
</comment>
<name>A0A0E9LUY7_9BACT</name>
<comment type="subunit">
    <text evidence="5">Monomer.</text>
</comment>
<comment type="subcellular location">
    <subcellularLocation>
        <location evidence="2">Cytoplasm</location>
    </subcellularLocation>
</comment>
<feature type="binding site" evidence="14">
    <location>
        <begin position="109"/>
        <end position="110"/>
    </location>
    <ligand>
        <name>beta-D-galactose</name>
        <dbReference type="ChEBI" id="CHEBI:27667"/>
    </ligand>
</feature>
<evidence type="ECO:0000256" key="10">
    <source>
        <dbReference type="ARBA" id="ARBA00023277"/>
    </source>
</evidence>
<dbReference type="STRING" id="1236989.JCM15548_11219"/>
<evidence type="ECO:0000256" key="3">
    <source>
        <dbReference type="ARBA" id="ARBA00005028"/>
    </source>
</evidence>
<dbReference type="InterPro" id="IPR014718">
    <property type="entry name" value="GH-type_carb-bd"/>
</dbReference>